<gene>
    <name evidence="1" type="ordered locus">Bcep18194_A3501</name>
</gene>
<evidence type="ECO:0000313" key="2">
    <source>
        <dbReference type="Proteomes" id="UP000002705"/>
    </source>
</evidence>
<dbReference type="Proteomes" id="UP000002705">
    <property type="component" value="Chromosome 1"/>
</dbReference>
<name>Q39KB3_BURL3</name>
<dbReference type="KEGG" id="bur:Bcep18194_A3501"/>
<dbReference type="PATRIC" id="fig|482957.22.peg.345"/>
<keyword evidence="2" id="KW-1185">Reference proteome</keyword>
<dbReference type="HOGENOM" id="CLU_2477375_0_0_4"/>
<protein>
    <submittedName>
        <fullName evidence="1">Uncharacterized protein</fullName>
    </submittedName>
</protein>
<evidence type="ECO:0000313" key="1">
    <source>
        <dbReference type="EMBL" id="ABB07103.1"/>
    </source>
</evidence>
<reference evidence="1" key="1">
    <citation type="submission" date="2009-01" db="EMBL/GenBank/DDBJ databases">
        <title>Complete sequence of chromosome 1 of Burkholderia sp. 383.</title>
        <authorList>
            <consortium name="US DOE Joint Genome Institute"/>
            <person name="Copeland A."/>
            <person name="Lucas S."/>
            <person name="Lapidus A."/>
            <person name="Barry K."/>
            <person name="Detter J.C."/>
            <person name="Glavina T."/>
            <person name="Hammon N."/>
            <person name="Israni S."/>
            <person name="Pitluck S."/>
            <person name="Chain P."/>
            <person name="Malfatti S."/>
            <person name="Shin M."/>
            <person name="Vergez L."/>
            <person name="Schmutz J."/>
            <person name="Larimer F."/>
            <person name="Land M."/>
            <person name="Kyrpides N."/>
            <person name="Lykidis A."/>
            <person name="Richardson P."/>
        </authorList>
    </citation>
    <scope>NUCLEOTIDE SEQUENCE</scope>
    <source>
        <strain evidence="1">383</strain>
    </source>
</reference>
<proteinExistence type="predicted"/>
<dbReference type="EMBL" id="CP000151">
    <property type="protein sequence ID" value="ABB07103.1"/>
    <property type="molecule type" value="Genomic_DNA"/>
</dbReference>
<organism evidence="1 2">
    <name type="scientific">Burkholderia lata (strain ATCC 17760 / DSM 23089 / LMG 22485 / NCIMB 9086 / R18194 / 383)</name>
    <dbReference type="NCBI Taxonomy" id="482957"/>
    <lineage>
        <taxon>Bacteria</taxon>
        <taxon>Pseudomonadati</taxon>
        <taxon>Pseudomonadota</taxon>
        <taxon>Betaproteobacteria</taxon>
        <taxon>Burkholderiales</taxon>
        <taxon>Burkholderiaceae</taxon>
        <taxon>Burkholderia</taxon>
        <taxon>Burkholderia cepacia complex</taxon>
    </lineage>
</organism>
<dbReference type="AlphaFoldDB" id="Q39KB3"/>
<sequence>MRARFGDAPCVRCAFRIGRPTGVSVRRLPCRTHHDTARCRGVTILTLPHFREASPNLITSGSNFPSSQIFRFVMILANCHIMSPLRP</sequence>
<accession>Q39KB3</accession>